<keyword evidence="3 5" id="KW-0408">Iron</keyword>
<evidence type="ECO:0000259" key="6">
    <source>
        <dbReference type="PROSITE" id="PS50255"/>
    </source>
</evidence>
<reference evidence="7 8" key="1">
    <citation type="journal article" date="2023" name="Plants (Basel)">
        <title>Bridging the Gap: Combining Genomics and Transcriptomics Approaches to Understand Stylosanthes scabra, an Orphan Legume from the Brazilian Caatinga.</title>
        <authorList>
            <person name="Ferreira-Neto J.R.C."/>
            <person name="da Silva M.D."/>
            <person name="Binneck E."/>
            <person name="de Melo N.F."/>
            <person name="da Silva R.H."/>
            <person name="de Melo A.L.T.M."/>
            <person name="Pandolfi V."/>
            <person name="Bustamante F.O."/>
            <person name="Brasileiro-Vidal A.C."/>
            <person name="Benko-Iseppon A.M."/>
        </authorList>
    </citation>
    <scope>NUCLEOTIDE SEQUENCE [LARGE SCALE GENOMIC DNA]</scope>
    <source>
        <tissue evidence="7">Leaves</tissue>
    </source>
</reference>
<dbReference type="InterPro" id="IPR001199">
    <property type="entry name" value="Cyt_B5-like_heme/steroid-bd"/>
</dbReference>
<dbReference type="PANTHER" id="PTHR19359:SF14">
    <property type="entry name" value="CYTOCHROME B5 A"/>
    <property type="match status" value="1"/>
</dbReference>
<comment type="similarity">
    <text evidence="4 5">Belongs to the cytochrome b5 family.</text>
</comment>
<dbReference type="InterPro" id="IPR036400">
    <property type="entry name" value="Cyt_B5-like_heme/steroid_sf"/>
</dbReference>
<evidence type="ECO:0000313" key="8">
    <source>
        <dbReference type="Proteomes" id="UP001341840"/>
    </source>
</evidence>
<sequence length="145" mass="16323">MENQRVFTRSQILQHKSEKDCWLVINGRVLDVTKFLEEHPGGKEVLMEVAGKDATKEFDAIGHSKGAQNSVLKYQVGVLEGATVEEVGGMETVTGMESKTQEMSAFVVKEDPKAPSQIFYEFFLPLLVATSYFGYRFLTREESHI</sequence>
<comment type="caution">
    <text evidence="7">The sequence shown here is derived from an EMBL/GenBank/DDBJ whole genome shotgun (WGS) entry which is preliminary data.</text>
</comment>
<evidence type="ECO:0000256" key="4">
    <source>
        <dbReference type="ARBA" id="ARBA00038168"/>
    </source>
</evidence>
<dbReference type="SUPFAM" id="SSF55856">
    <property type="entry name" value="Cytochrome b5-like heme/steroid binding domain"/>
    <property type="match status" value="1"/>
</dbReference>
<evidence type="ECO:0000256" key="5">
    <source>
        <dbReference type="RuleBase" id="RU362121"/>
    </source>
</evidence>
<evidence type="ECO:0000256" key="3">
    <source>
        <dbReference type="ARBA" id="ARBA00023004"/>
    </source>
</evidence>
<dbReference type="PANTHER" id="PTHR19359">
    <property type="entry name" value="CYTOCHROME B5"/>
    <property type="match status" value="1"/>
</dbReference>
<dbReference type="InterPro" id="IPR018506">
    <property type="entry name" value="Cyt_B5_heme-BS"/>
</dbReference>
<dbReference type="Pfam" id="PF00173">
    <property type="entry name" value="Cyt-b5"/>
    <property type="match status" value="1"/>
</dbReference>
<evidence type="ECO:0000256" key="2">
    <source>
        <dbReference type="ARBA" id="ARBA00022723"/>
    </source>
</evidence>
<dbReference type="PROSITE" id="PS50255">
    <property type="entry name" value="CYTOCHROME_B5_2"/>
    <property type="match status" value="1"/>
</dbReference>
<dbReference type="PRINTS" id="PR00363">
    <property type="entry name" value="CYTOCHROMEB5"/>
</dbReference>
<feature type="domain" description="Cytochrome b5 heme-binding" evidence="6">
    <location>
        <begin position="4"/>
        <end position="80"/>
    </location>
</feature>
<proteinExistence type="inferred from homology"/>
<dbReference type="InterPro" id="IPR050668">
    <property type="entry name" value="Cytochrome_b5"/>
</dbReference>
<dbReference type="Gene3D" id="3.10.120.10">
    <property type="entry name" value="Cytochrome b5-like heme/steroid binding domain"/>
    <property type="match status" value="1"/>
</dbReference>
<dbReference type="PROSITE" id="PS00191">
    <property type="entry name" value="CYTOCHROME_B5_1"/>
    <property type="match status" value="1"/>
</dbReference>
<gene>
    <name evidence="7" type="ORF">PIB30_019400</name>
</gene>
<keyword evidence="8" id="KW-1185">Reference proteome</keyword>
<dbReference type="SMART" id="SM01117">
    <property type="entry name" value="Cyt-b5"/>
    <property type="match status" value="1"/>
</dbReference>
<accession>A0ABU6Z5V2</accession>
<keyword evidence="1 5" id="KW-0349">Heme</keyword>
<organism evidence="7 8">
    <name type="scientific">Stylosanthes scabra</name>
    <dbReference type="NCBI Taxonomy" id="79078"/>
    <lineage>
        <taxon>Eukaryota</taxon>
        <taxon>Viridiplantae</taxon>
        <taxon>Streptophyta</taxon>
        <taxon>Embryophyta</taxon>
        <taxon>Tracheophyta</taxon>
        <taxon>Spermatophyta</taxon>
        <taxon>Magnoliopsida</taxon>
        <taxon>eudicotyledons</taxon>
        <taxon>Gunneridae</taxon>
        <taxon>Pentapetalae</taxon>
        <taxon>rosids</taxon>
        <taxon>fabids</taxon>
        <taxon>Fabales</taxon>
        <taxon>Fabaceae</taxon>
        <taxon>Papilionoideae</taxon>
        <taxon>50 kb inversion clade</taxon>
        <taxon>dalbergioids sensu lato</taxon>
        <taxon>Dalbergieae</taxon>
        <taxon>Pterocarpus clade</taxon>
        <taxon>Stylosanthes</taxon>
    </lineage>
</organism>
<dbReference type="EMBL" id="JASCZI010271920">
    <property type="protein sequence ID" value="MED6217635.1"/>
    <property type="molecule type" value="Genomic_DNA"/>
</dbReference>
<name>A0ABU6Z5V2_9FABA</name>
<dbReference type="Proteomes" id="UP001341840">
    <property type="component" value="Unassembled WGS sequence"/>
</dbReference>
<protein>
    <recommendedName>
        <fullName evidence="6">Cytochrome b5 heme-binding domain-containing protein</fullName>
    </recommendedName>
</protein>
<keyword evidence="2 5" id="KW-0479">Metal-binding</keyword>
<evidence type="ECO:0000313" key="7">
    <source>
        <dbReference type="EMBL" id="MED6217635.1"/>
    </source>
</evidence>
<evidence type="ECO:0000256" key="1">
    <source>
        <dbReference type="ARBA" id="ARBA00022617"/>
    </source>
</evidence>